<dbReference type="Pfam" id="PF25607">
    <property type="entry name" value="DUF7939"/>
    <property type="match status" value="1"/>
</dbReference>
<keyword evidence="2" id="KW-0812">Transmembrane</keyword>
<keyword evidence="2" id="KW-0472">Membrane</keyword>
<gene>
    <name evidence="4" type="ORF">MNBD_GAMMA19-1609</name>
</gene>
<dbReference type="AlphaFoldDB" id="A0A3B1AS92"/>
<keyword evidence="2" id="KW-1133">Transmembrane helix</keyword>
<evidence type="ECO:0000256" key="2">
    <source>
        <dbReference type="SAM" id="Phobius"/>
    </source>
</evidence>
<feature type="domain" description="DUF7939" evidence="3">
    <location>
        <begin position="136"/>
        <end position="216"/>
    </location>
</feature>
<proteinExistence type="predicted"/>
<dbReference type="InterPro" id="IPR025738">
    <property type="entry name" value="BatD"/>
</dbReference>
<evidence type="ECO:0000259" key="3">
    <source>
        <dbReference type="Pfam" id="PF25607"/>
    </source>
</evidence>
<feature type="transmembrane region" description="Helical" evidence="2">
    <location>
        <begin position="86"/>
        <end position="105"/>
    </location>
</feature>
<dbReference type="InterPro" id="IPR057699">
    <property type="entry name" value="DUF7939"/>
</dbReference>
<reference evidence="4" key="1">
    <citation type="submission" date="2018-06" db="EMBL/GenBank/DDBJ databases">
        <authorList>
            <person name="Zhirakovskaya E."/>
        </authorList>
    </citation>
    <scope>NUCLEOTIDE SEQUENCE</scope>
</reference>
<name>A0A3B1AS92_9ZZZZ</name>
<accession>A0A3B1AS92</accession>
<sequence>QENRTDGKTIYGLRTRTLTYIPNAQGTLDIPPVTLNWWNTRQDKPASTTLPAWQFTVQPGAASDAMNEVQETRPQAEDTVQNNPRWLIVGGGILLALVLLWAIGVRRAKRQQRAHAPVTDKNGLPAIEQPHPTDRKSALCELEKACAANDRHTAAQALLKLGHSYWPDDPPHSLSALAARIETGQTPLRELDRSLYAAETTDWNSSTLWDVFKHGLQEKKAAGQHYDGGLKPLYPGSL</sequence>
<dbReference type="PANTHER" id="PTHR40940">
    <property type="entry name" value="PROTEIN BATD-RELATED"/>
    <property type="match status" value="1"/>
</dbReference>
<protein>
    <recommendedName>
        <fullName evidence="3">DUF7939 domain-containing protein</fullName>
    </recommendedName>
</protein>
<dbReference type="PANTHER" id="PTHR40940:SF1">
    <property type="entry name" value="PROTEIN BATD"/>
    <property type="match status" value="1"/>
</dbReference>
<evidence type="ECO:0000313" key="4">
    <source>
        <dbReference type="EMBL" id="VAX02723.1"/>
    </source>
</evidence>
<organism evidence="4">
    <name type="scientific">hydrothermal vent metagenome</name>
    <dbReference type="NCBI Taxonomy" id="652676"/>
    <lineage>
        <taxon>unclassified sequences</taxon>
        <taxon>metagenomes</taxon>
        <taxon>ecological metagenomes</taxon>
    </lineage>
</organism>
<feature type="region of interest" description="Disordered" evidence="1">
    <location>
        <begin position="112"/>
        <end position="132"/>
    </location>
</feature>
<feature type="non-terminal residue" evidence="4">
    <location>
        <position position="1"/>
    </location>
</feature>
<dbReference type="EMBL" id="UOFV01000343">
    <property type="protein sequence ID" value="VAX02723.1"/>
    <property type="molecule type" value="Genomic_DNA"/>
</dbReference>
<evidence type="ECO:0000256" key="1">
    <source>
        <dbReference type="SAM" id="MobiDB-lite"/>
    </source>
</evidence>